<comment type="similarity">
    <text evidence="2">Belongs to the BIG1 family.</text>
</comment>
<proteinExistence type="inferred from homology"/>
<evidence type="ECO:0000256" key="4">
    <source>
        <dbReference type="ARBA" id="ARBA00022692"/>
    </source>
</evidence>
<gene>
    <name evidence="13" type="ORF">J3D65DRAFT_600078</name>
</gene>
<dbReference type="InterPro" id="IPR037654">
    <property type="entry name" value="Big1"/>
</dbReference>
<evidence type="ECO:0000256" key="1">
    <source>
        <dbReference type="ARBA" id="ARBA00004115"/>
    </source>
</evidence>
<evidence type="ECO:0000256" key="2">
    <source>
        <dbReference type="ARBA" id="ARBA00008203"/>
    </source>
</evidence>
<keyword evidence="8 10" id="KW-0472">Membrane</keyword>
<dbReference type="Pfam" id="PF20520">
    <property type="entry name" value="Ac45-VOA1_TM"/>
    <property type="match status" value="1"/>
</dbReference>
<comment type="caution">
    <text evidence="13">The sequence shown here is derived from an EMBL/GenBank/DDBJ whole genome shotgun (WGS) entry which is preliminary data.</text>
</comment>
<evidence type="ECO:0000256" key="8">
    <source>
        <dbReference type="ARBA" id="ARBA00023136"/>
    </source>
</evidence>
<dbReference type="EMBL" id="JBBPEH010000002">
    <property type="protein sequence ID" value="KAK7542316.1"/>
    <property type="molecule type" value="Genomic_DNA"/>
</dbReference>
<feature type="domain" description="V-type proton ATPase subunit S1/VOA1 transmembrane" evidence="12">
    <location>
        <begin position="240"/>
        <end position="279"/>
    </location>
</feature>
<keyword evidence="7 10" id="KW-1133">Transmembrane helix</keyword>
<dbReference type="PANTHER" id="PTHR28285">
    <property type="entry name" value="PROTEIN BIG1"/>
    <property type="match status" value="1"/>
</dbReference>
<evidence type="ECO:0000259" key="12">
    <source>
        <dbReference type="Pfam" id="PF20520"/>
    </source>
</evidence>
<keyword evidence="6" id="KW-0256">Endoplasmic reticulum</keyword>
<keyword evidence="14" id="KW-1185">Reference proteome</keyword>
<reference evidence="13 14" key="1">
    <citation type="submission" date="2024-04" db="EMBL/GenBank/DDBJ databases">
        <title>Phyllosticta paracitricarpa is synonymous to the EU quarantine fungus P. citricarpa based on phylogenomic analyses.</title>
        <authorList>
            <consortium name="Lawrence Berkeley National Laboratory"/>
            <person name="Van ingen-buijs V.A."/>
            <person name="Van westerhoven A.C."/>
            <person name="Haridas S."/>
            <person name="Skiadas P."/>
            <person name="Martin F."/>
            <person name="Groenewald J.Z."/>
            <person name="Crous P.W."/>
            <person name="Seidl M.F."/>
        </authorList>
    </citation>
    <scope>NUCLEOTIDE SEQUENCE [LARGE SCALE GENOMIC DNA]</scope>
    <source>
        <strain evidence="13 14">CPC 17464</strain>
    </source>
</reference>
<dbReference type="Proteomes" id="UP001360953">
    <property type="component" value="Unassembled WGS sequence"/>
</dbReference>
<dbReference type="GeneID" id="92030855"/>
<name>A0ABR1M5B5_9PEZI</name>
<dbReference type="RefSeq" id="XP_066658609.1">
    <property type="nucleotide sequence ID" value="XM_066797949.1"/>
</dbReference>
<feature type="transmembrane region" description="Helical" evidence="10">
    <location>
        <begin position="246"/>
        <end position="277"/>
    </location>
</feature>
<dbReference type="PANTHER" id="PTHR28285:SF1">
    <property type="entry name" value="PROTEIN BIG1"/>
    <property type="match status" value="1"/>
</dbReference>
<evidence type="ECO:0000256" key="7">
    <source>
        <dbReference type="ARBA" id="ARBA00022989"/>
    </source>
</evidence>
<keyword evidence="5 11" id="KW-0732">Signal</keyword>
<sequence>MALRTVGAVALSISAAAAFQGASPLFVVSSSSELPQLQSKSLVTSSSASQSVEQLLSGCPSDSYVVVNQPGVSVADYDNKWSAPWLRKQFQSKDKQTMTAAINEVIDGLDAENVTKYVAEHCNAARAEVDASSGYISLEDATPRVIKIDFAAPPTKPEERSSALIESDAFLDAVMSKVQDKSYTLIFTTTPVSGGQIPVPKEHEVQYEMEDSYGLHTEMRRETRQRPKASEDVALFEKYQFLSPGIFMGLFTGLILFLILYVGISAVAGLEVSYYAFSKEMGPSAQKKQQ</sequence>
<feature type="signal peptide" evidence="11">
    <location>
        <begin position="1"/>
        <end position="18"/>
    </location>
</feature>
<evidence type="ECO:0000256" key="3">
    <source>
        <dbReference type="ARBA" id="ARBA00022089"/>
    </source>
</evidence>
<dbReference type="InterPro" id="IPR046756">
    <property type="entry name" value="VAS1/VOA1_TM"/>
</dbReference>
<organism evidence="13 14">
    <name type="scientific">Phyllosticta citribraziliensis</name>
    <dbReference type="NCBI Taxonomy" id="989973"/>
    <lineage>
        <taxon>Eukaryota</taxon>
        <taxon>Fungi</taxon>
        <taxon>Dikarya</taxon>
        <taxon>Ascomycota</taxon>
        <taxon>Pezizomycotina</taxon>
        <taxon>Dothideomycetes</taxon>
        <taxon>Dothideomycetes incertae sedis</taxon>
        <taxon>Botryosphaeriales</taxon>
        <taxon>Phyllostictaceae</taxon>
        <taxon>Phyllosticta</taxon>
    </lineage>
</organism>
<evidence type="ECO:0000313" key="13">
    <source>
        <dbReference type="EMBL" id="KAK7542316.1"/>
    </source>
</evidence>
<evidence type="ECO:0000256" key="10">
    <source>
        <dbReference type="SAM" id="Phobius"/>
    </source>
</evidence>
<evidence type="ECO:0000256" key="11">
    <source>
        <dbReference type="SAM" id="SignalP"/>
    </source>
</evidence>
<accession>A0ABR1M5B5</accession>
<keyword evidence="4 10" id="KW-0812">Transmembrane</keyword>
<evidence type="ECO:0000256" key="6">
    <source>
        <dbReference type="ARBA" id="ARBA00022824"/>
    </source>
</evidence>
<feature type="chain" id="PRO_5045048721" description="Protein BIG1" evidence="11">
    <location>
        <begin position="19"/>
        <end position="290"/>
    </location>
</feature>
<evidence type="ECO:0000256" key="9">
    <source>
        <dbReference type="ARBA" id="ARBA00023316"/>
    </source>
</evidence>
<evidence type="ECO:0000256" key="5">
    <source>
        <dbReference type="ARBA" id="ARBA00022729"/>
    </source>
</evidence>
<keyword evidence="9" id="KW-0961">Cell wall biogenesis/degradation</keyword>
<protein>
    <recommendedName>
        <fullName evidence="3">Protein BIG1</fullName>
    </recommendedName>
</protein>
<evidence type="ECO:0000313" key="14">
    <source>
        <dbReference type="Proteomes" id="UP001360953"/>
    </source>
</evidence>
<comment type="subcellular location">
    <subcellularLocation>
        <location evidence="1">Endoplasmic reticulum membrane</location>
        <topology evidence="1">Single-pass type I membrane protein</topology>
    </subcellularLocation>
</comment>